<proteinExistence type="predicted"/>
<dbReference type="Proteomes" id="UP000315816">
    <property type="component" value="Unassembled WGS sequence"/>
</dbReference>
<evidence type="ECO:0000313" key="3">
    <source>
        <dbReference type="Proteomes" id="UP000315816"/>
    </source>
</evidence>
<evidence type="ECO:0000313" key="2">
    <source>
        <dbReference type="EMBL" id="TQV66755.1"/>
    </source>
</evidence>
<dbReference type="InterPro" id="IPR028154">
    <property type="entry name" value="AMP-dep_Lig_C"/>
</dbReference>
<feature type="domain" description="AMP-dependent ligase C-terminal" evidence="1">
    <location>
        <begin position="322"/>
        <end position="395"/>
    </location>
</feature>
<reference evidence="2 3" key="1">
    <citation type="submission" date="2019-06" db="EMBL/GenBank/DDBJ databases">
        <title>A novel species of marine bacteria.</title>
        <authorList>
            <person name="Wang Y."/>
        </authorList>
    </citation>
    <scope>NUCLEOTIDE SEQUENCE [LARGE SCALE GENOMIC DNA]</scope>
    <source>
        <strain evidence="2 3">MA1-10</strain>
    </source>
</reference>
<dbReference type="RefSeq" id="WP_142854052.1">
    <property type="nucleotide sequence ID" value="NZ_FXWW01000004.1"/>
</dbReference>
<gene>
    <name evidence="2" type="ORF">FIL88_11675</name>
</gene>
<keyword evidence="2" id="KW-0436">Ligase</keyword>
<dbReference type="AlphaFoldDB" id="A0A545SP48"/>
<dbReference type="GO" id="GO:0016874">
    <property type="term" value="F:ligase activity"/>
    <property type="evidence" value="ECO:0007669"/>
    <property type="project" value="UniProtKB-KW"/>
</dbReference>
<accession>A0A545SP48</accession>
<evidence type="ECO:0000259" key="1">
    <source>
        <dbReference type="Pfam" id="PF14535"/>
    </source>
</evidence>
<dbReference type="InterPro" id="IPR045851">
    <property type="entry name" value="AMP-bd_C_sf"/>
</dbReference>
<dbReference type="PANTHER" id="PTHR43845">
    <property type="entry name" value="BLR5969 PROTEIN"/>
    <property type="match status" value="1"/>
</dbReference>
<dbReference type="Gene3D" id="3.30.300.30">
    <property type="match status" value="1"/>
</dbReference>
<dbReference type="EMBL" id="VICH01000008">
    <property type="protein sequence ID" value="TQV66755.1"/>
    <property type="molecule type" value="Genomic_DNA"/>
</dbReference>
<dbReference type="InterPro" id="IPR042099">
    <property type="entry name" value="ANL_N_sf"/>
</dbReference>
<organism evidence="2 3">
    <name type="scientific">Aliiroseovarius halocynthiae</name>
    <dbReference type="NCBI Taxonomy" id="985055"/>
    <lineage>
        <taxon>Bacteria</taxon>
        <taxon>Pseudomonadati</taxon>
        <taxon>Pseudomonadota</taxon>
        <taxon>Alphaproteobacteria</taxon>
        <taxon>Rhodobacterales</taxon>
        <taxon>Paracoccaceae</taxon>
        <taxon>Aliiroseovarius</taxon>
    </lineage>
</organism>
<dbReference type="SUPFAM" id="SSF56801">
    <property type="entry name" value="Acetyl-CoA synthetase-like"/>
    <property type="match status" value="1"/>
</dbReference>
<dbReference type="Pfam" id="PF14535">
    <property type="entry name" value="AMP-binding_C_2"/>
    <property type="match status" value="1"/>
</dbReference>
<sequence>MSNYFDALETRSEDERAAGLAAALPDQIARAKALPGYANLLADVDAASVTSADALAALPVLRKSEIGKAQAADGPLGGFGGLPTHEFAHIFQSPGPIYEPGGVSHDWWRMGRFLNACGIGKGDIVQNCFGYHLTPAGMIFENGARAVGAAVLPAGVGQTELQVRAAADIGTTAYAGTPDYLKIILDRADADGVALKITKAAVGGGALFPSLRQEYADRGITCLQSYATADLGNVAYESDAMEGMIVDEGVIVEIVRPGTGDPVAPGEVGEVVVTTLNPDYPLIRFATGDLSAVLPGVSPCGRTNMRIKGWMGRADQTAKIKGMFVRPEQVADFVSKHSEIAKARVIATREGEMDAMTVQVEADGGNADTYAKSVADTLKLKGKIELVAPGSLPNDGIVIDDQRVYD</sequence>
<dbReference type="PANTHER" id="PTHR43845:SF1">
    <property type="entry name" value="BLR5969 PROTEIN"/>
    <property type="match status" value="1"/>
</dbReference>
<name>A0A545SP48_9RHOB</name>
<comment type="caution">
    <text evidence="2">The sequence shown here is derived from an EMBL/GenBank/DDBJ whole genome shotgun (WGS) entry which is preliminary data.</text>
</comment>
<dbReference type="Gene3D" id="3.40.50.12780">
    <property type="entry name" value="N-terminal domain of ligase-like"/>
    <property type="match status" value="1"/>
</dbReference>
<protein>
    <submittedName>
        <fullName evidence="2">Phenylacetate--CoA ligase</fullName>
    </submittedName>
</protein>
<keyword evidence="3" id="KW-1185">Reference proteome</keyword>
<dbReference type="OrthoDB" id="580775at2"/>